<organism evidence="2 3">
    <name type="scientific">Kribbella koreensis</name>
    <dbReference type="NCBI Taxonomy" id="57909"/>
    <lineage>
        <taxon>Bacteria</taxon>
        <taxon>Bacillati</taxon>
        <taxon>Actinomycetota</taxon>
        <taxon>Actinomycetes</taxon>
        <taxon>Propionibacteriales</taxon>
        <taxon>Kribbellaceae</taxon>
        <taxon>Kribbella</taxon>
    </lineage>
</organism>
<name>A0ABP4B8X3_9ACTN</name>
<keyword evidence="3" id="KW-1185">Reference proteome</keyword>
<feature type="domain" description="Helix-turn-helix" evidence="1">
    <location>
        <begin position="5"/>
        <end position="56"/>
    </location>
</feature>
<evidence type="ECO:0000313" key="3">
    <source>
        <dbReference type="Proteomes" id="UP001500542"/>
    </source>
</evidence>
<protein>
    <recommendedName>
        <fullName evidence="1">Helix-turn-helix domain-containing protein</fullName>
    </recommendedName>
</protein>
<gene>
    <name evidence="2" type="ORF">GCM10009554_41140</name>
</gene>
<dbReference type="Pfam" id="PF12728">
    <property type="entry name" value="HTH_17"/>
    <property type="match status" value="1"/>
</dbReference>
<comment type="caution">
    <text evidence="2">The sequence shown here is derived from an EMBL/GenBank/DDBJ whole genome shotgun (WGS) entry which is preliminary data.</text>
</comment>
<dbReference type="InterPro" id="IPR041657">
    <property type="entry name" value="HTH_17"/>
</dbReference>
<evidence type="ECO:0000259" key="1">
    <source>
        <dbReference type="Pfam" id="PF12728"/>
    </source>
</evidence>
<reference evidence="3" key="1">
    <citation type="journal article" date="2019" name="Int. J. Syst. Evol. Microbiol.">
        <title>The Global Catalogue of Microorganisms (GCM) 10K type strain sequencing project: providing services to taxonomists for standard genome sequencing and annotation.</title>
        <authorList>
            <consortium name="The Broad Institute Genomics Platform"/>
            <consortium name="The Broad Institute Genome Sequencing Center for Infectious Disease"/>
            <person name="Wu L."/>
            <person name="Ma J."/>
        </authorList>
    </citation>
    <scope>NUCLEOTIDE SEQUENCE [LARGE SCALE GENOMIC DNA]</scope>
    <source>
        <strain evidence="3">JCM 10977</strain>
    </source>
</reference>
<accession>A0ABP4B8X3</accession>
<dbReference type="RefSeq" id="WP_343972275.1">
    <property type="nucleotide sequence ID" value="NZ_BAAAHK010000009.1"/>
</dbReference>
<proteinExistence type="predicted"/>
<sequence>MSPTLYTTDEVAELLRISVYAVYKHVAAGTVSPLRTPGPLPAELRFTSDDVVRMLLAMRPAVAAPVRRHLALVSG</sequence>
<evidence type="ECO:0000313" key="2">
    <source>
        <dbReference type="EMBL" id="GAA0945874.1"/>
    </source>
</evidence>
<dbReference type="EMBL" id="BAAAHK010000009">
    <property type="protein sequence ID" value="GAA0945874.1"/>
    <property type="molecule type" value="Genomic_DNA"/>
</dbReference>
<dbReference type="Proteomes" id="UP001500542">
    <property type="component" value="Unassembled WGS sequence"/>
</dbReference>